<comment type="caution">
    <text evidence="2">The sequence shown here is derived from an EMBL/GenBank/DDBJ whole genome shotgun (WGS) entry which is preliminary data.</text>
</comment>
<dbReference type="RefSeq" id="WP_168021772.1">
    <property type="nucleotide sequence ID" value="NZ_JAATEP010000092.1"/>
</dbReference>
<reference evidence="2 3" key="1">
    <citation type="submission" date="2020-03" db="EMBL/GenBank/DDBJ databases">
        <title>WGS of actinomycetes isolated from Thailand.</title>
        <authorList>
            <person name="Thawai C."/>
        </authorList>
    </citation>
    <scope>NUCLEOTIDE SEQUENCE [LARGE SCALE GENOMIC DNA]</scope>
    <source>
        <strain evidence="2 3">FMUSA5-5</strain>
    </source>
</reference>
<evidence type="ECO:0000313" key="3">
    <source>
        <dbReference type="Proteomes" id="UP000696294"/>
    </source>
</evidence>
<evidence type="ECO:0000313" key="2">
    <source>
        <dbReference type="EMBL" id="NJP98458.1"/>
    </source>
</evidence>
<keyword evidence="3" id="KW-1185">Reference proteome</keyword>
<sequence>MSTPTSDEELPILSPEVEQQALMAFAAAYLQPLSLEQLHEAVDRLAGPGAAQAAIMQCRRRAAESARCWQELLDEAAQRDPEGAAAAQERARRILNKLGIRAGSAGAQSICIDPPLPGDVEDRSRSWRQPM</sequence>
<organism evidence="2 3">
    <name type="scientific">Nonomuraea composti</name>
    <dbReference type="NCBI Taxonomy" id="2720023"/>
    <lineage>
        <taxon>Bacteria</taxon>
        <taxon>Bacillati</taxon>
        <taxon>Actinomycetota</taxon>
        <taxon>Actinomycetes</taxon>
        <taxon>Streptosporangiales</taxon>
        <taxon>Streptosporangiaceae</taxon>
        <taxon>Nonomuraea</taxon>
    </lineage>
</organism>
<accession>A0ABX1BUR4</accession>
<gene>
    <name evidence="2" type="ORF">HCN51_55100</name>
</gene>
<dbReference type="EMBL" id="JAATEP010000092">
    <property type="protein sequence ID" value="NJP98458.1"/>
    <property type="molecule type" value="Genomic_DNA"/>
</dbReference>
<evidence type="ECO:0000256" key="1">
    <source>
        <dbReference type="SAM" id="MobiDB-lite"/>
    </source>
</evidence>
<feature type="region of interest" description="Disordered" evidence="1">
    <location>
        <begin position="111"/>
        <end position="131"/>
    </location>
</feature>
<dbReference type="Proteomes" id="UP000696294">
    <property type="component" value="Unassembled WGS sequence"/>
</dbReference>
<proteinExistence type="predicted"/>
<protein>
    <submittedName>
        <fullName evidence="2">Uncharacterized protein</fullName>
    </submittedName>
</protein>
<name>A0ABX1BUR4_9ACTN</name>